<feature type="compositionally biased region" description="Polar residues" evidence="1">
    <location>
        <begin position="82"/>
        <end position="95"/>
    </location>
</feature>
<proteinExistence type="predicted"/>
<feature type="region of interest" description="Disordered" evidence="1">
    <location>
        <begin position="66"/>
        <end position="95"/>
    </location>
</feature>
<feature type="compositionally biased region" description="Basic and acidic residues" evidence="1">
    <location>
        <begin position="72"/>
        <end position="81"/>
    </location>
</feature>
<accession>A0A4R0MQL2</accession>
<name>A0A4R0MQL2_9SPHI</name>
<dbReference type="EMBL" id="SJSK01000004">
    <property type="protein sequence ID" value="TCC89155.1"/>
    <property type="molecule type" value="Genomic_DNA"/>
</dbReference>
<evidence type="ECO:0000313" key="2">
    <source>
        <dbReference type="EMBL" id="TCC89155.1"/>
    </source>
</evidence>
<sequence length="95" mass="10660">MDNLENIAGLGKNHDKAAHENDIAKKQSEAQPAAENLDMMPHSVNKDGNKDFKETVEFDKVANVHNEAAEYAQKEHEKADNWENTNENGPDQPTF</sequence>
<dbReference type="OrthoDB" id="771887at2"/>
<gene>
    <name evidence="2" type="ORF">EZ428_15755</name>
</gene>
<evidence type="ECO:0000256" key="1">
    <source>
        <dbReference type="SAM" id="MobiDB-lite"/>
    </source>
</evidence>
<dbReference type="Proteomes" id="UP000292884">
    <property type="component" value="Unassembled WGS sequence"/>
</dbReference>
<keyword evidence="3" id="KW-1185">Reference proteome</keyword>
<dbReference type="RefSeq" id="WP_131554142.1">
    <property type="nucleotide sequence ID" value="NZ_SJSK01000004.1"/>
</dbReference>
<reference evidence="2 3" key="1">
    <citation type="submission" date="2019-02" db="EMBL/GenBank/DDBJ databases">
        <title>Pedobacter sp. RP-1-13 sp. nov., isolated from Arctic soil.</title>
        <authorList>
            <person name="Dahal R.H."/>
        </authorList>
    </citation>
    <scope>NUCLEOTIDE SEQUENCE [LARGE SCALE GENOMIC DNA]</scope>
    <source>
        <strain evidence="2 3">RP-1-13</strain>
    </source>
</reference>
<evidence type="ECO:0000313" key="3">
    <source>
        <dbReference type="Proteomes" id="UP000292884"/>
    </source>
</evidence>
<feature type="compositionally biased region" description="Basic and acidic residues" evidence="1">
    <location>
        <begin position="12"/>
        <end position="28"/>
    </location>
</feature>
<comment type="caution">
    <text evidence="2">The sequence shown here is derived from an EMBL/GenBank/DDBJ whole genome shotgun (WGS) entry which is preliminary data.</text>
</comment>
<protein>
    <submittedName>
        <fullName evidence="2">Uncharacterized protein</fullName>
    </submittedName>
</protein>
<feature type="region of interest" description="Disordered" evidence="1">
    <location>
        <begin position="1"/>
        <end position="50"/>
    </location>
</feature>
<organism evidence="2 3">
    <name type="scientific">Pedobacter frigiditerrae</name>
    <dbReference type="NCBI Taxonomy" id="2530452"/>
    <lineage>
        <taxon>Bacteria</taxon>
        <taxon>Pseudomonadati</taxon>
        <taxon>Bacteroidota</taxon>
        <taxon>Sphingobacteriia</taxon>
        <taxon>Sphingobacteriales</taxon>
        <taxon>Sphingobacteriaceae</taxon>
        <taxon>Pedobacter</taxon>
    </lineage>
</organism>
<dbReference type="AlphaFoldDB" id="A0A4R0MQL2"/>